<feature type="compositionally biased region" description="Polar residues" evidence="13">
    <location>
        <begin position="40"/>
        <end position="56"/>
    </location>
</feature>
<dbReference type="PANTHER" id="PTHR24340">
    <property type="entry name" value="HOMEOBOX PROTEIN NKX"/>
    <property type="match status" value="1"/>
</dbReference>
<feature type="region of interest" description="Disordered" evidence="13">
    <location>
        <begin position="325"/>
        <end position="423"/>
    </location>
</feature>
<comment type="function">
    <text evidence="9">Probable transcriptional regulator that is required in neural development for the normal formation of sublateral cholinergic motor neuron processes. Plays a role in regulating the expression of acetylcholine transporter protein unc-17 in the sublateral processes. In particular, it is required in sublateral motor neurons for a left-right turning behavior that occurs during the lethargus phase of the normal sleep process called 'flipping'. During 'flipping' animals rotate 180 degrees about their longitudinal axis.</text>
</comment>
<evidence type="ECO:0000256" key="4">
    <source>
        <dbReference type="ARBA" id="ARBA00023015"/>
    </source>
</evidence>
<evidence type="ECO:0000256" key="12">
    <source>
        <dbReference type="RuleBase" id="RU000682"/>
    </source>
</evidence>
<comment type="similarity">
    <text evidence="2">Belongs to the NK-2 homeobox family.</text>
</comment>
<feature type="compositionally biased region" description="Basic residues" evidence="13">
    <location>
        <begin position="389"/>
        <end position="402"/>
    </location>
</feature>
<evidence type="ECO:0000259" key="14">
    <source>
        <dbReference type="PROSITE" id="PS50071"/>
    </source>
</evidence>
<dbReference type="GO" id="GO:0030154">
    <property type="term" value="P:cell differentiation"/>
    <property type="evidence" value="ECO:0007669"/>
    <property type="project" value="TreeGrafter"/>
</dbReference>
<feature type="domain" description="Homeobox" evidence="14">
    <location>
        <begin position="228"/>
        <end position="288"/>
    </location>
</feature>
<evidence type="ECO:0000256" key="3">
    <source>
        <dbReference type="ARBA" id="ARBA00022473"/>
    </source>
</evidence>
<evidence type="ECO:0000256" key="11">
    <source>
        <dbReference type="PROSITE-ProRule" id="PRU00108"/>
    </source>
</evidence>
<evidence type="ECO:0000313" key="16">
    <source>
        <dbReference type="Proteomes" id="UP000789390"/>
    </source>
</evidence>
<feature type="region of interest" description="Disordered" evidence="13">
    <location>
        <begin position="289"/>
        <end position="311"/>
    </location>
</feature>
<evidence type="ECO:0000256" key="8">
    <source>
        <dbReference type="ARBA" id="ARBA00023242"/>
    </source>
</evidence>
<evidence type="ECO:0000256" key="6">
    <source>
        <dbReference type="ARBA" id="ARBA00023155"/>
    </source>
</evidence>
<dbReference type="PANTHER" id="PTHR24340:SF41">
    <property type="entry name" value="MUSCLE-SPECIFIC HOMEOBOX PROTEIN TINMAN-RELATED"/>
    <property type="match status" value="1"/>
</dbReference>
<dbReference type="PROSITE" id="PS50071">
    <property type="entry name" value="HOMEOBOX_2"/>
    <property type="match status" value="1"/>
</dbReference>
<dbReference type="OrthoDB" id="3137333at2759"/>
<reference evidence="15" key="1">
    <citation type="submission" date="2021-11" db="EMBL/GenBank/DDBJ databases">
        <authorList>
            <person name="Schell T."/>
        </authorList>
    </citation>
    <scope>NUCLEOTIDE SEQUENCE</scope>
    <source>
        <strain evidence="15">M5</strain>
    </source>
</reference>
<feature type="DNA-binding region" description="Homeobox" evidence="11">
    <location>
        <begin position="230"/>
        <end position="289"/>
    </location>
</feature>
<evidence type="ECO:0000256" key="5">
    <source>
        <dbReference type="ARBA" id="ARBA00023125"/>
    </source>
</evidence>
<feature type="region of interest" description="Disordered" evidence="13">
    <location>
        <begin position="454"/>
        <end position="482"/>
    </location>
</feature>
<dbReference type="Pfam" id="PF00046">
    <property type="entry name" value="Homeodomain"/>
    <property type="match status" value="1"/>
</dbReference>
<feature type="region of interest" description="Disordered" evidence="13">
    <location>
        <begin position="71"/>
        <end position="124"/>
    </location>
</feature>
<keyword evidence="7" id="KW-0804">Transcription</keyword>
<dbReference type="PROSITE" id="PS00027">
    <property type="entry name" value="HOMEOBOX_1"/>
    <property type="match status" value="1"/>
</dbReference>
<feature type="compositionally biased region" description="Polar residues" evidence="13">
    <location>
        <begin position="71"/>
        <end position="83"/>
    </location>
</feature>
<keyword evidence="4" id="KW-0805">Transcription regulation</keyword>
<comment type="caution">
    <text evidence="15">The sequence shown here is derived from an EMBL/GenBank/DDBJ whole genome shotgun (WGS) entry which is preliminary data.</text>
</comment>
<feature type="compositionally biased region" description="Gly residues" evidence="13">
    <location>
        <begin position="333"/>
        <end position="347"/>
    </location>
</feature>
<organism evidence="15 16">
    <name type="scientific">Daphnia galeata</name>
    <dbReference type="NCBI Taxonomy" id="27404"/>
    <lineage>
        <taxon>Eukaryota</taxon>
        <taxon>Metazoa</taxon>
        <taxon>Ecdysozoa</taxon>
        <taxon>Arthropoda</taxon>
        <taxon>Crustacea</taxon>
        <taxon>Branchiopoda</taxon>
        <taxon>Diplostraca</taxon>
        <taxon>Cladocera</taxon>
        <taxon>Anomopoda</taxon>
        <taxon>Daphniidae</taxon>
        <taxon>Daphnia</taxon>
    </lineage>
</organism>
<keyword evidence="3" id="KW-0217">Developmental protein</keyword>
<keyword evidence="5 11" id="KW-0238">DNA-binding</keyword>
<keyword evidence="16" id="KW-1185">Reference proteome</keyword>
<comment type="subcellular location">
    <subcellularLocation>
        <location evidence="1 11 12">Nucleus</location>
    </subcellularLocation>
</comment>
<evidence type="ECO:0000313" key="15">
    <source>
        <dbReference type="EMBL" id="CAH0109834.1"/>
    </source>
</evidence>
<protein>
    <recommendedName>
        <fullName evidence="10">Homeobox protein ceh-24</fullName>
    </recommendedName>
</protein>
<dbReference type="InterPro" id="IPR017970">
    <property type="entry name" value="Homeobox_CS"/>
</dbReference>
<feature type="compositionally biased region" description="Low complexity" evidence="13">
    <location>
        <begin position="113"/>
        <end position="122"/>
    </location>
</feature>
<dbReference type="AlphaFoldDB" id="A0A8J2WNJ5"/>
<dbReference type="InterPro" id="IPR001356">
    <property type="entry name" value="HD"/>
</dbReference>
<dbReference type="SUPFAM" id="SSF46689">
    <property type="entry name" value="Homeodomain-like"/>
    <property type="match status" value="1"/>
</dbReference>
<feature type="compositionally biased region" description="Polar residues" evidence="13">
    <location>
        <begin position="348"/>
        <end position="362"/>
    </location>
</feature>
<gene>
    <name evidence="15" type="ORF">DGAL_LOCUS13323</name>
</gene>
<keyword evidence="8 11" id="KW-0539">Nucleus</keyword>
<evidence type="ECO:0000256" key="9">
    <source>
        <dbReference type="ARBA" id="ARBA00057950"/>
    </source>
</evidence>
<dbReference type="InterPro" id="IPR009057">
    <property type="entry name" value="Homeodomain-like_sf"/>
</dbReference>
<dbReference type="InterPro" id="IPR050394">
    <property type="entry name" value="Homeobox_NK-like"/>
</dbReference>
<dbReference type="GO" id="GO:0005634">
    <property type="term" value="C:nucleus"/>
    <property type="evidence" value="ECO:0007669"/>
    <property type="project" value="UniProtKB-SubCell"/>
</dbReference>
<dbReference type="Proteomes" id="UP000789390">
    <property type="component" value="Unassembled WGS sequence"/>
</dbReference>
<accession>A0A8J2WNJ5</accession>
<dbReference type="InterPro" id="IPR020479">
    <property type="entry name" value="HD_metazoa"/>
</dbReference>
<sequence length="495" mass="53198">MSVSPKYRTNFSVTDILSPLDETVALPPRPLKPYSIGEDSPNSDLQQLQQSNGTGTESSYLLLNSISNLTDSSNNNKSMSVPVSTPFGVHQLGMHSSHPPPPPPHSGGGHIPATTSAFTTTSGSQYTNGATEFSTSAYGVSGDVRAPTAPWYSTSSGDPRFATDYTLSTVSRLMSSTAPSVNMNMAGMNMTGMNMTGMNMNMSMSGISAACGMTNEPKQCGVQFPLHAQRRKRRVLFTQAQVYELERRFKQQKYLSAPEREHLAGLIHLTPTQVKIWFQNHRYKCKRQAKEKAMADIGSQHQQNSPKRVSVPSLINKDCKAENGSALVSSSNNGGGPIGASSAGGGDNSCSTTLGTQPSPSSVGCRDDDCTPSPGPTSSGLMGVAPPSHHSHHPHHPHHHLAAHLSQSQVGLHHAAAAAAAAEHHPSTSAMYLTSQALGSLGFHRQALMDTQSSSLHPYHPHHHHHHHHQHAQMQQAQQQQNSLSAYLPLHNGRW</sequence>
<dbReference type="FunFam" id="1.10.10.60:FF:000296">
    <property type="entry name" value="Scarecrow, isoform A"/>
    <property type="match status" value="1"/>
</dbReference>
<evidence type="ECO:0000256" key="2">
    <source>
        <dbReference type="ARBA" id="ARBA00005661"/>
    </source>
</evidence>
<dbReference type="SMART" id="SM00389">
    <property type="entry name" value="HOX"/>
    <property type="match status" value="1"/>
</dbReference>
<evidence type="ECO:0000256" key="13">
    <source>
        <dbReference type="SAM" id="MobiDB-lite"/>
    </source>
</evidence>
<evidence type="ECO:0000256" key="1">
    <source>
        <dbReference type="ARBA" id="ARBA00004123"/>
    </source>
</evidence>
<proteinExistence type="inferred from homology"/>
<evidence type="ECO:0000256" key="7">
    <source>
        <dbReference type="ARBA" id="ARBA00023163"/>
    </source>
</evidence>
<dbReference type="EMBL" id="CAKKLH010000296">
    <property type="protein sequence ID" value="CAH0109834.1"/>
    <property type="molecule type" value="Genomic_DNA"/>
</dbReference>
<feature type="compositionally biased region" description="Low complexity" evidence="13">
    <location>
        <begin position="472"/>
        <end position="481"/>
    </location>
</feature>
<feature type="region of interest" description="Disordered" evidence="13">
    <location>
        <begin position="23"/>
        <end position="56"/>
    </location>
</feature>
<dbReference type="PRINTS" id="PR00024">
    <property type="entry name" value="HOMEOBOX"/>
</dbReference>
<feature type="compositionally biased region" description="Basic residues" evidence="13">
    <location>
        <begin position="459"/>
        <end position="471"/>
    </location>
</feature>
<dbReference type="GO" id="GO:0000978">
    <property type="term" value="F:RNA polymerase II cis-regulatory region sequence-specific DNA binding"/>
    <property type="evidence" value="ECO:0007669"/>
    <property type="project" value="TreeGrafter"/>
</dbReference>
<keyword evidence="6 11" id="KW-0371">Homeobox</keyword>
<name>A0A8J2WNJ5_9CRUS</name>
<dbReference type="Gene3D" id="1.10.10.60">
    <property type="entry name" value="Homeodomain-like"/>
    <property type="match status" value="1"/>
</dbReference>
<dbReference type="CDD" id="cd00086">
    <property type="entry name" value="homeodomain"/>
    <property type="match status" value="1"/>
</dbReference>
<evidence type="ECO:0000256" key="10">
    <source>
        <dbReference type="ARBA" id="ARBA00068167"/>
    </source>
</evidence>
<dbReference type="GO" id="GO:0000981">
    <property type="term" value="F:DNA-binding transcription factor activity, RNA polymerase II-specific"/>
    <property type="evidence" value="ECO:0007669"/>
    <property type="project" value="InterPro"/>
</dbReference>